<reference evidence="1 2" key="1">
    <citation type="submission" date="2023-03" db="EMBL/GenBank/DDBJ databases">
        <title>Bacillus Genome Sequencing.</title>
        <authorList>
            <person name="Dunlap C."/>
        </authorList>
    </citation>
    <scope>NUCLEOTIDE SEQUENCE [LARGE SCALE GENOMIC DNA]</scope>
    <source>
        <strain evidence="1 2">B-615</strain>
    </source>
</reference>
<evidence type="ECO:0000313" key="2">
    <source>
        <dbReference type="Proteomes" id="UP001309448"/>
    </source>
</evidence>
<name>A0ABU6MRH6_9BACI</name>
<organism evidence="1 2">
    <name type="scientific">Bacillus paramycoides</name>
    <dbReference type="NCBI Taxonomy" id="2026194"/>
    <lineage>
        <taxon>Bacteria</taxon>
        <taxon>Bacillati</taxon>
        <taxon>Bacillota</taxon>
        <taxon>Bacilli</taxon>
        <taxon>Bacillales</taxon>
        <taxon>Bacillaceae</taxon>
        <taxon>Bacillus</taxon>
        <taxon>Bacillus cereus group</taxon>
    </lineage>
</organism>
<dbReference type="EMBL" id="JARMDB010000004">
    <property type="protein sequence ID" value="MED1565345.1"/>
    <property type="molecule type" value="Genomic_DNA"/>
</dbReference>
<sequence>MSYGFGIRGEHELAEQLAHMLDKKEMLLSVHQFDEGGAQVRVHDNEMAVQIIVVVNEDLTFEIVTPMSKKPKKLKQISAVVNNILKLQNRKL</sequence>
<comment type="caution">
    <text evidence="1">The sequence shown here is derived from an EMBL/GenBank/DDBJ whole genome shotgun (WGS) entry which is preliminary data.</text>
</comment>
<gene>
    <name evidence="1" type="ORF">P4U88_05180</name>
</gene>
<dbReference type="RefSeq" id="WP_327919228.1">
    <property type="nucleotide sequence ID" value="NZ_JARMDB010000004.1"/>
</dbReference>
<proteinExistence type="predicted"/>
<keyword evidence="2" id="KW-1185">Reference proteome</keyword>
<protein>
    <submittedName>
        <fullName evidence="1">Uncharacterized protein</fullName>
    </submittedName>
</protein>
<accession>A0ABU6MRH6</accession>
<dbReference type="Proteomes" id="UP001309448">
    <property type="component" value="Unassembled WGS sequence"/>
</dbReference>
<evidence type="ECO:0000313" key="1">
    <source>
        <dbReference type="EMBL" id="MED1565345.1"/>
    </source>
</evidence>